<dbReference type="GO" id="GO:0008703">
    <property type="term" value="F:5-amino-6-(5-phosphoribosylamino)uracil reductase activity"/>
    <property type="evidence" value="ECO:0007669"/>
    <property type="project" value="InterPro"/>
</dbReference>
<evidence type="ECO:0000256" key="2">
    <source>
        <dbReference type="ARBA" id="ARBA00022857"/>
    </source>
</evidence>
<dbReference type="PANTHER" id="PTHR38011">
    <property type="entry name" value="DIHYDROFOLATE REDUCTASE FAMILY PROTEIN (AFU_ORTHOLOGUE AFUA_8G06820)"/>
    <property type="match status" value="1"/>
</dbReference>
<dbReference type="Proteomes" id="UP000252008">
    <property type="component" value="Unassembled WGS sequence"/>
</dbReference>
<evidence type="ECO:0000259" key="4">
    <source>
        <dbReference type="Pfam" id="PF01872"/>
    </source>
</evidence>
<keyword evidence="2" id="KW-0521">NADP</keyword>
<evidence type="ECO:0000256" key="3">
    <source>
        <dbReference type="ARBA" id="ARBA00023002"/>
    </source>
</evidence>
<keyword evidence="3" id="KW-0560">Oxidoreductase</keyword>
<dbReference type="RefSeq" id="WP_083146313.1">
    <property type="nucleotide sequence ID" value="NZ_MVID01000033.1"/>
</dbReference>
<organism evidence="5 6">
    <name type="scientific">Mycolicibacterium parafortuitum</name>
    <name type="common">Mycobacterium parafortuitum</name>
    <dbReference type="NCBI Taxonomy" id="39692"/>
    <lineage>
        <taxon>Bacteria</taxon>
        <taxon>Bacillati</taxon>
        <taxon>Actinomycetota</taxon>
        <taxon>Actinomycetes</taxon>
        <taxon>Mycobacteriales</taxon>
        <taxon>Mycobacteriaceae</taxon>
        <taxon>Mycolicibacterium</taxon>
    </lineage>
</organism>
<dbReference type="NCBIfam" id="NF010665">
    <property type="entry name" value="PRK14059.1-4"/>
    <property type="match status" value="1"/>
</dbReference>
<gene>
    <name evidence="5" type="ORF">MPP7335_03337</name>
</gene>
<dbReference type="SUPFAM" id="SSF53597">
    <property type="entry name" value="Dihydrofolate reductase-like"/>
    <property type="match status" value="1"/>
</dbReference>
<protein>
    <recommendedName>
        <fullName evidence="4">Bacterial bifunctional deaminase-reductase C-terminal domain-containing protein</fullName>
    </recommendedName>
</protein>
<dbReference type="InterPro" id="IPR002734">
    <property type="entry name" value="RibDG_C"/>
</dbReference>
<feature type="domain" description="Bacterial bifunctional deaminase-reductase C-terminal" evidence="4">
    <location>
        <begin position="38"/>
        <end position="249"/>
    </location>
</feature>
<dbReference type="InterPro" id="IPR024072">
    <property type="entry name" value="DHFR-like_dom_sf"/>
</dbReference>
<evidence type="ECO:0000313" key="5">
    <source>
        <dbReference type="EMBL" id="SRX81585.1"/>
    </source>
</evidence>
<dbReference type="STRING" id="39692.BST38_25680"/>
<dbReference type="GO" id="GO:0009231">
    <property type="term" value="P:riboflavin biosynthetic process"/>
    <property type="evidence" value="ECO:0007669"/>
    <property type="project" value="InterPro"/>
</dbReference>
<dbReference type="PANTHER" id="PTHR38011:SF7">
    <property type="entry name" value="2,5-DIAMINO-6-RIBOSYLAMINO-4(3H)-PYRIMIDINONE 5'-PHOSPHATE REDUCTASE"/>
    <property type="match status" value="1"/>
</dbReference>
<dbReference type="InterPro" id="IPR050765">
    <property type="entry name" value="Riboflavin_Biosynth_HTPR"/>
</dbReference>
<keyword evidence="6" id="KW-1185">Reference proteome</keyword>
<accession>A0A375YKC1</accession>
<dbReference type="NCBIfam" id="NF010663">
    <property type="entry name" value="PRK14059.1-1"/>
    <property type="match status" value="1"/>
</dbReference>
<sequence length="262" mass="26922">MSGDGDGTHFTLLGSAGVLGIAELADHYRYPDDLGACWVRANMIASADGGATSAGTSGALGGDGDRAVFATLRALCDVVVVGAQTVRAENYSGVHFGAAERQARQRRGQAEVPPIAVLTRTGHLDHDAKLFAATEVPPLILTSSQAVEDTRTRLGSAAEVIDCSGAQSDSVDPHTALARLAERGLTRVLTEGGPAILGLLTAAGLLDELCLTVAPLLLGGVGGRIVAGAGEAHTAMTLEQALRDDHGYLYLRYVRRRGGGAG</sequence>
<name>A0A375YKC1_MYCPF</name>
<comment type="pathway">
    <text evidence="1">Cofactor biosynthesis; riboflavin biosynthesis.</text>
</comment>
<proteinExistence type="predicted"/>
<evidence type="ECO:0000313" key="6">
    <source>
        <dbReference type="Proteomes" id="UP000252008"/>
    </source>
</evidence>
<dbReference type="EMBL" id="UEGS01000001">
    <property type="protein sequence ID" value="SRX81585.1"/>
    <property type="molecule type" value="Genomic_DNA"/>
</dbReference>
<dbReference type="Gene3D" id="3.40.430.10">
    <property type="entry name" value="Dihydrofolate Reductase, subunit A"/>
    <property type="match status" value="1"/>
</dbReference>
<dbReference type="AlphaFoldDB" id="A0A375YKC1"/>
<dbReference type="NCBIfam" id="NF010664">
    <property type="entry name" value="PRK14059.1-2"/>
    <property type="match status" value="1"/>
</dbReference>
<reference evidence="5 6" key="1">
    <citation type="submission" date="2018-05" db="EMBL/GenBank/DDBJ databases">
        <authorList>
            <consortium name="IHU Genomes"/>
        </authorList>
    </citation>
    <scope>NUCLEOTIDE SEQUENCE [LARGE SCALE GENOMIC DNA]</scope>
    <source>
        <strain evidence="5 6">P7335</strain>
    </source>
</reference>
<dbReference type="Pfam" id="PF01872">
    <property type="entry name" value="RibD_C"/>
    <property type="match status" value="1"/>
</dbReference>
<evidence type="ECO:0000256" key="1">
    <source>
        <dbReference type="ARBA" id="ARBA00005104"/>
    </source>
</evidence>